<keyword evidence="1" id="KW-0479">Metal-binding</keyword>
<keyword evidence="3" id="KW-0862">Zinc</keyword>
<dbReference type="InterPro" id="IPR001841">
    <property type="entry name" value="Znf_RING"/>
</dbReference>
<feature type="region of interest" description="Disordered" evidence="5">
    <location>
        <begin position="105"/>
        <end position="126"/>
    </location>
</feature>
<dbReference type="EMBL" id="JAZDWU010000009">
    <property type="protein sequence ID" value="KAK9990706.1"/>
    <property type="molecule type" value="Genomic_DNA"/>
</dbReference>
<dbReference type="GO" id="GO:0061630">
    <property type="term" value="F:ubiquitin protein ligase activity"/>
    <property type="evidence" value="ECO:0007669"/>
    <property type="project" value="TreeGrafter"/>
</dbReference>
<dbReference type="Gene3D" id="3.30.40.10">
    <property type="entry name" value="Zinc/RING finger domain, C3HC4 (zinc finger)"/>
    <property type="match status" value="1"/>
</dbReference>
<gene>
    <name evidence="8" type="ORF">SO802_025691</name>
</gene>
<name>A0AAW2BXI7_9ROSI</name>
<dbReference type="PANTHER" id="PTHR46858:SF14">
    <property type="entry name" value="RING-TYPE DOMAIN-CONTAINING PROTEIN"/>
    <property type="match status" value="1"/>
</dbReference>
<comment type="caution">
    <text evidence="8">The sequence shown here is derived from an EMBL/GenBank/DDBJ whole genome shotgun (WGS) entry which is preliminary data.</text>
</comment>
<dbReference type="SUPFAM" id="SSF57850">
    <property type="entry name" value="RING/U-box"/>
    <property type="match status" value="1"/>
</dbReference>
<dbReference type="Pfam" id="PF13920">
    <property type="entry name" value="zf-C3HC4_3"/>
    <property type="match status" value="1"/>
</dbReference>
<evidence type="ECO:0000313" key="9">
    <source>
        <dbReference type="Proteomes" id="UP001459277"/>
    </source>
</evidence>
<evidence type="ECO:0000256" key="6">
    <source>
        <dbReference type="SAM" id="Phobius"/>
    </source>
</evidence>
<dbReference type="PANTHER" id="PTHR46858">
    <property type="entry name" value="OS05G0521000 PROTEIN"/>
    <property type="match status" value="1"/>
</dbReference>
<evidence type="ECO:0000259" key="7">
    <source>
        <dbReference type="PROSITE" id="PS50089"/>
    </source>
</evidence>
<dbReference type="InterPro" id="IPR013083">
    <property type="entry name" value="Znf_RING/FYVE/PHD"/>
</dbReference>
<evidence type="ECO:0000256" key="5">
    <source>
        <dbReference type="SAM" id="MobiDB-lite"/>
    </source>
</evidence>
<dbReference type="AlphaFoldDB" id="A0AAW2BXI7"/>
<evidence type="ECO:0000256" key="1">
    <source>
        <dbReference type="ARBA" id="ARBA00022723"/>
    </source>
</evidence>
<keyword evidence="9" id="KW-1185">Reference proteome</keyword>
<reference evidence="8 9" key="1">
    <citation type="submission" date="2024-01" db="EMBL/GenBank/DDBJ databases">
        <title>A telomere-to-telomere, gap-free genome of sweet tea (Lithocarpus litseifolius).</title>
        <authorList>
            <person name="Zhou J."/>
        </authorList>
    </citation>
    <scope>NUCLEOTIDE SEQUENCE [LARGE SCALE GENOMIC DNA]</scope>
    <source>
        <strain evidence="8">Zhou-2022a</strain>
        <tissue evidence="8">Leaf</tissue>
    </source>
</reference>
<proteinExistence type="predicted"/>
<keyword evidence="6" id="KW-0472">Membrane</keyword>
<dbReference type="GO" id="GO:0016567">
    <property type="term" value="P:protein ubiquitination"/>
    <property type="evidence" value="ECO:0007669"/>
    <property type="project" value="TreeGrafter"/>
</dbReference>
<keyword evidence="2 4" id="KW-0863">Zinc-finger</keyword>
<evidence type="ECO:0000256" key="3">
    <source>
        <dbReference type="ARBA" id="ARBA00022833"/>
    </source>
</evidence>
<feature type="transmembrane region" description="Helical" evidence="6">
    <location>
        <begin position="36"/>
        <end position="62"/>
    </location>
</feature>
<accession>A0AAW2BXI7</accession>
<dbReference type="GO" id="GO:0008270">
    <property type="term" value="F:zinc ion binding"/>
    <property type="evidence" value="ECO:0007669"/>
    <property type="project" value="UniProtKB-KW"/>
</dbReference>
<sequence>MCSTIHVLSRVQLDLANSQSFNLTGSKEDDIDKWCFVIAFVARLFVYTAVLALLAIVVFMIMRYLENLEDRRIEGEEGGTETNPLLSAKTTPITYGTCGDDLESGNFSSSSSSSGSGSSNNTSTSSEDLYDGKVCVICYDEQRNCFFVPCGHCATCYACAQRIFNEENKTCPVCRRFIGKIRKLFAS</sequence>
<evidence type="ECO:0000256" key="4">
    <source>
        <dbReference type="PROSITE-ProRule" id="PRU00175"/>
    </source>
</evidence>
<dbReference type="SMART" id="SM00184">
    <property type="entry name" value="RING"/>
    <property type="match status" value="1"/>
</dbReference>
<evidence type="ECO:0000256" key="2">
    <source>
        <dbReference type="ARBA" id="ARBA00022771"/>
    </source>
</evidence>
<keyword evidence="6" id="KW-1133">Transmembrane helix</keyword>
<dbReference type="PROSITE" id="PS50089">
    <property type="entry name" value="ZF_RING_2"/>
    <property type="match status" value="1"/>
</dbReference>
<feature type="domain" description="RING-type" evidence="7">
    <location>
        <begin position="135"/>
        <end position="175"/>
    </location>
</feature>
<organism evidence="8 9">
    <name type="scientific">Lithocarpus litseifolius</name>
    <dbReference type="NCBI Taxonomy" id="425828"/>
    <lineage>
        <taxon>Eukaryota</taxon>
        <taxon>Viridiplantae</taxon>
        <taxon>Streptophyta</taxon>
        <taxon>Embryophyta</taxon>
        <taxon>Tracheophyta</taxon>
        <taxon>Spermatophyta</taxon>
        <taxon>Magnoliopsida</taxon>
        <taxon>eudicotyledons</taxon>
        <taxon>Gunneridae</taxon>
        <taxon>Pentapetalae</taxon>
        <taxon>rosids</taxon>
        <taxon>fabids</taxon>
        <taxon>Fagales</taxon>
        <taxon>Fagaceae</taxon>
        <taxon>Lithocarpus</taxon>
    </lineage>
</organism>
<protein>
    <recommendedName>
        <fullName evidence="7">RING-type domain-containing protein</fullName>
    </recommendedName>
</protein>
<dbReference type="Proteomes" id="UP001459277">
    <property type="component" value="Unassembled WGS sequence"/>
</dbReference>
<keyword evidence="6" id="KW-0812">Transmembrane</keyword>
<evidence type="ECO:0000313" key="8">
    <source>
        <dbReference type="EMBL" id="KAK9990706.1"/>
    </source>
</evidence>